<keyword evidence="2 11" id="KW-0813">Transport</keyword>
<feature type="domain" description="ABC transmembrane type-1" evidence="12">
    <location>
        <begin position="95"/>
        <end position="296"/>
    </location>
</feature>
<feature type="transmembrane region" description="Helical" evidence="11">
    <location>
        <begin position="169"/>
        <end position="189"/>
    </location>
</feature>
<dbReference type="RefSeq" id="WP_135343235.1">
    <property type="nucleotide sequence ID" value="NZ_ML214242.1"/>
</dbReference>
<evidence type="ECO:0000259" key="12">
    <source>
        <dbReference type="PROSITE" id="PS50928"/>
    </source>
</evidence>
<keyword evidence="9 11" id="KW-0472">Membrane</keyword>
<sequence>MLTYAIRRLLIAIPTLFGVVLLVFLMVRLAPGDPAVLLAGEFATPETLQAIRERYGLDRPLPEQFLLYLGALLRGDLGESARSRRPVLEELKTYFPNTVELAVAAILVALLTGIPLGILAALRPGSGLDLGVMTLALLGVSMPVFWFGLLAILIFSVNLGWFPVAGKGTLAHLVLPAVTLGVNATALLARMTRGTLLEVLSQDYIRTARAKGLRERVVVFKHALRNAMIPVVTVAGLEFGSLLAGAVITETIFAWPGLGQLLVGSILARDYPVVQGAVLLVATSFILVNLLVDLLYAGIDPRVRYD</sequence>
<dbReference type="InterPro" id="IPR035906">
    <property type="entry name" value="MetI-like_sf"/>
</dbReference>
<keyword evidence="7" id="KW-0406">Ion transport</keyword>
<protein>
    <submittedName>
        <fullName evidence="13">ABC transporter permease</fullName>
    </submittedName>
</protein>
<dbReference type="Proteomes" id="UP000297244">
    <property type="component" value="Unassembled WGS sequence"/>
</dbReference>
<dbReference type="SUPFAM" id="SSF161098">
    <property type="entry name" value="MetI-like"/>
    <property type="match status" value="1"/>
</dbReference>
<evidence type="ECO:0000256" key="7">
    <source>
        <dbReference type="ARBA" id="ARBA00023065"/>
    </source>
</evidence>
<keyword evidence="6 11" id="KW-1133">Transmembrane helix</keyword>
<gene>
    <name evidence="13" type="ORF">E0489_04815</name>
</gene>
<dbReference type="InterPro" id="IPR050045">
    <property type="entry name" value="Opp2B"/>
</dbReference>
<feature type="transmembrane region" description="Helical" evidence="11">
    <location>
        <begin position="231"/>
        <end position="253"/>
    </location>
</feature>
<dbReference type="Pfam" id="PF00528">
    <property type="entry name" value="BPD_transp_1"/>
    <property type="match status" value="1"/>
</dbReference>
<evidence type="ECO:0000256" key="3">
    <source>
        <dbReference type="ARBA" id="ARBA00022475"/>
    </source>
</evidence>
<dbReference type="PANTHER" id="PTHR43163">
    <property type="entry name" value="DIPEPTIDE TRANSPORT SYSTEM PERMEASE PROTEIN DPPB-RELATED"/>
    <property type="match status" value="1"/>
</dbReference>
<evidence type="ECO:0000256" key="5">
    <source>
        <dbReference type="ARBA" id="ARBA00022692"/>
    </source>
</evidence>
<feature type="transmembrane region" description="Helical" evidence="11">
    <location>
        <begin position="134"/>
        <end position="157"/>
    </location>
</feature>
<keyword evidence="4" id="KW-0533">Nickel</keyword>
<comment type="subcellular location">
    <subcellularLocation>
        <location evidence="1 11">Cell membrane</location>
        <topology evidence="1 11">Multi-pass membrane protein</topology>
    </subcellularLocation>
</comment>
<dbReference type="PANTHER" id="PTHR43163:SF6">
    <property type="entry name" value="DIPEPTIDE TRANSPORT SYSTEM PERMEASE PROTEIN DPPB-RELATED"/>
    <property type="match status" value="1"/>
</dbReference>
<evidence type="ECO:0000256" key="9">
    <source>
        <dbReference type="ARBA" id="ARBA00023136"/>
    </source>
</evidence>
<feature type="transmembrane region" description="Helical" evidence="11">
    <location>
        <begin position="273"/>
        <end position="296"/>
    </location>
</feature>
<proteinExistence type="inferred from homology"/>
<feature type="transmembrane region" description="Helical" evidence="11">
    <location>
        <begin position="101"/>
        <end position="122"/>
    </location>
</feature>
<evidence type="ECO:0000256" key="2">
    <source>
        <dbReference type="ARBA" id="ARBA00022448"/>
    </source>
</evidence>
<dbReference type="EMBL" id="SKBL01000004">
    <property type="protein sequence ID" value="TFU16867.1"/>
    <property type="molecule type" value="Genomic_DNA"/>
</dbReference>
<evidence type="ECO:0000313" key="13">
    <source>
        <dbReference type="EMBL" id="TFU16867.1"/>
    </source>
</evidence>
<evidence type="ECO:0000256" key="11">
    <source>
        <dbReference type="RuleBase" id="RU363032"/>
    </source>
</evidence>
<dbReference type="CDD" id="cd06261">
    <property type="entry name" value="TM_PBP2"/>
    <property type="match status" value="1"/>
</dbReference>
<reference evidence="13 14" key="1">
    <citation type="submission" date="2019-03" db="EMBL/GenBank/DDBJ databases">
        <title>Thermus tengchongensis species for the arsenic transformation mechanism.</title>
        <authorList>
            <person name="Yuan G.C."/>
        </authorList>
    </citation>
    <scope>NUCLEOTIDE SEQUENCE [LARGE SCALE GENOMIC DNA]</scope>
    <source>
        <strain evidence="13 14">15Y</strain>
    </source>
</reference>
<evidence type="ECO:0000313" key="14">
    <source>
        <dbReference type="Proteomes" id="UP000297244"/>
    </source>
</evidence>
<accession>A0ABY2KBP7</accession>
<evidence type="ECO:0000256" key="4">
    <source>
        <dbReference type="ARBA" id="ARBA00022596"/>
    </source>
</evidence>
<keyword evidence="14" id="KW-1185">Reference proteome</keyword>
<dbReference type="PROSITE" id="PS50928">
    <property type="entry name" value="ABC_TM1"/>
    <property type="match status" value="1"/>
</dbReference>
<evidence type="ECO:0000256" key="6">
    <source>
        <dbReference type="ARBA" id="ARBA00022989"/>
    </source>
</evidence>
<organism evidence="13 14">
    <name type="scientific">Thermus tengchongensis</name>
    <dbReference type="NCBI Taxonomy" id="1214928"/>
    <lineage>
        <taxon>Bacteria</taxon>
        <taxon>Thermotogati</taxon>
        <taxon>Deinococcota</taxon>
        <taxon>Deinococci</taxon>
        <taxon>Thermales</taxon>
        <taxon>Thermaceae</taxon>
        <taxon>Thermus</taxon>
    </lineage>
</organism>
<comment type="similarity">
    <text evidence="10">Belongs to the binding-protein-dependent transport system permease family. OppBC subfamily.</text>
</comment>
<name>A0ABY2KBP7_9DEIN</name>
<keyword evidence="3" id="KW-1003">Cell membrane</keyword>
<keyword evidence="5 11" id="KW-0812">Transmembrane</keyword>
<evidence type="ECO:0000256" key="10">
    <source>
        <dbReference type="ARBA" id="ARBA00024202"/>
    </source>
</evidence>
<dbReference type="NCBIfam" id="NF045470">
    <property type="entry name" value="Opp2B"/>
    <property type="match status" value="1"/>
</dbReference>
<feature type="transmembrane region" description="Helical" evidence="11">
    <location>
        <begin position="9"/>
        <end position="30"/>
    </location>
</feature>
<evidence type="ECO:0000256" key="1">
    <source>
        <dbReference type="ARBA" id="ARBA00004651"/>
    </source>
</evidence>
<dbReference type="InterPro" id="IPR000515">
    <property type="entry name" value="MetI-like"/>
</dbReference>
<comment type="caution">
    <text evidence="13">The sequence shown here is derived from an EMBL/GenBank/DDBJ whole genome shotgun (WGS) entry which is preliminary data.</text>
</comment>
<dbReference type="Gene3D" id="1.10.3720.10">
    <property type="entry name" value="MetI-like"/>
    <property type="match status" value="1"/>
</dbReference>
<dbReference type="Pfam" id="PF19300">
    <property type="entry name" value="BPD_transp_1_N"/>
    <property type="match status" value="1"/>
</dbReference>
<evidence type="ECO:0000256" key="8">
    <source>
        <dbReference type="ARBA" id="ARBA00023112"/>
    </source>
</evidence>
<dbReference type="InterPro" id="IPR045621">
    <property type="entry name" value="BPD_transp_1_N"/>
</dbReference>
<keyword evidence="8" id="KW-0921">Nickel transport</keyword>